<evidence type="ECO:0000313" key="3">
    <source>
        <dbReference type="Proteomes" id="UP001630127"/>
    </source>
</evidence>
<accession>A0ABD2ZLJ8</accession>
<name>A0ABD2ZLJ8_9GENT</name>
<dbReference type="EMBL" id="JBJUIK010000008">
    <property type="protein sequence ID" value="KAL3520334.1"/>
    <property type="molecule type" value="Genomic_DNA"/>
</dbReference>
<proteinExistence type="predicted"/>
<comment type="caution">
    <text evidence="2">The sequence shown here is derived from an EMBL/GenBank/DDBJ whole genome shotgun (WGS) entry which is preliminary data.</text>
</comment>
<keyword evidence="3" id="KW-1185">Reference proteome</keyword>
<evidence type="ECO:0000313" key="2">
    <source>
        <dbReference type="EMBL" id="KAL3520334.1"/>
    </source>
</evidence>
<reference evidence="2 3" key="1">
    <citation type="submission" date="2024-11" db="EMBL/GenBank/DDBJ databases">
        <title>A near-complete genome assembly of Cinchona calisaya.</title>
        <authorList>
            <person name="Lian D.C."/>
            <person name="Zhao X.W."/>
            <person name="Wei L."/>
        </authorList>
    </citation>
    <scope>NUCLEOTIDE SEQUENCE [LARGE SCALE GENOMIC DNA]</scope>
    <source>
        <tissue evidence="2">Nenye</tissue>
    </source>
</reference>
<protein>
    <submittedName>
        <fullName evidence="2">Uncharacterized protein</fullName>
    </submittedName>
</protein>
<dbReference type="Proteomes" id="UP001630127">
    <property type="component" value="Unassembled WGS sequence"/>
</dbReference>
<organism evidence="2 3">
    <name type="scientific">Cinchona calisaya</name>
    <dbReference type="NCBI Taxonomy" id="153742"/>
    <lineage>
        <taxon>Eukaryota</taxon>
        <taxon>Viridiplantae</taxon>
        <taxon>Streptophyta</taxon>
        <taxon>Embryophyta</taxon>
        <taxon>Tracheophyta</taxon>
        <taxon>Spermatophyta</taxon>
        <taxon>Magnoliopsida</taxon>
        <taxon>eudicotyledons</taxon>
        <taxon>Gunneridae</taxon>
        <taxon>Pentapetalae</taxon>
        <taxon>asterids</taxon>
        <taxon>lamiids</taxon>
        <taxon>Gentianales</taxon>
        <taxon>Rubiaceae</taxon>
        <taxon>Cinchonoideae</taxon>
        <taxon>Cinchoneae</taxon>
        <taxon>Cinchona</taxon>
    </lineage>
</organism>
<feature type="region of interest" description="Disordered" evidence="1">
    <location>
        <begin position="63"/>
        <end position="124"/>
    </location>
</feature>
<gene>
    <name evidence="2" type="ORF">ACH5RR_018483</name>
</gene>
<evidence type="ECO:0000256" key="1">
    <source>
        <dbReference type="SAM" id="MobiDB-lite"/>
    </source>
</evidence>
<sequence length="251" mass="27648">MPINMPIYYKVPDGVYRRVTSDDIVLEMFAMFKDSEYLILYIGEVNVAHLQLNNLWGVEDNPIGDNEGNAEDNPIGDNEGNAGDNPIGDNEGNAGDNEVEGNERNVGDNLVGGNEGNARDNEVDNPNMAYAIRGPAEANSSIASENASILIDIPVYGNDGKWDLKYGENAESSNPTCDLGEYAEYAEMIRDDYVSYIDKKIEGKFVDSENVADQEILEEVAMSNEEAFPKFNEDIDMDNLQIVVGLVFPNV</sequence>
<dbReference type="AlphaFoldDB" id="A0ABD2ZLJ8"/>